<dbReference type="RefSeq" id="WP_183294515.1">
    <property type="nucleotide sequence ID" value="NZ_JACHVX010000001.1"/>
</dbReference>
<reference evidence="2 3" key="2">
    <citation type="submission" date="2020-08" db="EMBL/GenBank/DDBJ databases">
        <authorList>
            <person name="Partida-Martinez L."/>
            <person name="Huntemann M."/>
            <person name="Clum A."/>
            <person name="Wang J."/>
            <person name="Palaniappan K."/>
            <person name="Ritter S."/>
            <person name="Chen I.-M."/>
            <person name="Stamatis D."/>
            <person name="Reddy T."/>
            <person name="O'Malley R."/>
            <person name="Daum C."/>
            <person name="Shapiro N."/>
            <person name="Ivanova N."/>
            <person name="Kyrpides N."/>
            <person name="Woyke T."/>
        </authorList>
    </citation>
    <scope>NUCLEOTIDE SEQUENCE [LARGE SCALE GENOMIC DNA]</scope>
    <source>
        <strain evidence="2 3">RAS26</strain>
    </source>
</reference>
<feature type="region of interest" description="Disordered" evidence="1">
    <location>
        <begin position="56"/>
        <end position="81"/>
    </location>
</feature>
<sequence>MTRTTELSQVWVIDDQPADEDGIVVHHDPLHRDADVGRIVRQYEFVDERIFEGRTSADGEIAPGGERDPRCEQRGMHPEAGRSVARANVSLPQQIQAFRAAELLWP</sequence>
<dbReference type="EMBL" id="JACHVX010000001">
    <property type="protein sequence ID" value="MBB2921510.1"/>
    <property type="molecule type" value="Genomic_DNA"/>
</dbReference>
<organism evidence="2 3">
    <name type="scientific">Cellulomonas cellasea</name>
    <dbReference type="NCBI Taxonomy" id="43670"/>
    <lineage>
        <taxon>Bacteria</taxon>
        <taxon>Bacillati</taxon>
        <taxon>Actinomycetota</taxon>
        <taxon>Actinomycetes</taxon>
        <taxon>Micrococcales</taxon>
        <taxon>Cellulomonadaceae</taxon>
        <taxon>Cellulomonas</taxon>
    </lineage>
</organism>
<protein>
    <submittedName>
        <fullName evidence="2">Uncharacterized protein</fullName>
    </submittedName>
</protein>
<dbReference type="Proteomes" id="UP000518206">
    <property type="component" value="Unassembled WGS sequence"/>
</dbReference>
<dbReference type="AlphaFoldDB" id="A0A7W4UC63"/>
<evidence type="ECO:0000313" key="2">
    <source>
        <dbReference type="EMBL" id="MBB2921510.1"/>
    </source>
</evidence>
<proteinExistence type="predicted"/>
<reference evidence="2 3" key="1">
    <citation type="submission" date="2020-08" db="EMBL/GenBank/DDBJ databases">
        <title>The Agave Microbiome: Exploring the role of microbial communities in plant adaptations to desert environments.</title>
        <authorList>
            <person name="Partida-Martinez L.P."/>
        </authorList>
    </citation>
    <scope>NUCLEOTIDE SEQUENCE [LARGE SCALE GENOMIC DNA]</scope>
    <source>
        <strain evidence="2 3">RAS26</strain>
    </source>
</reference>
<feature type="compositionally biased region" description="Basic and acidic residues" evidence="1">
    <location>
        <begin position="65"/>
        <end position="80"/>
    </location>
</feature>
<accession>A0A7W4UC63</accession>
<evidence type="ECO:0000313" key="3">
    <source>
        <dbReference type="Proteomes" id="UP000518206"/>
    </source>
</evidence>
<gene>
    <name evidence="2" type="ORF">FHR80_000404</name>
</gene>
<evidence type="ECO:0000256" key="1">
    <source>
        <dbReference type="SAM" id="MobiDB-lite"/>
    </source>
</evidence>
<comment type="caution">
    <text evidence="2">The sequence shown here is derived from an EMBL/GenBank/DDBJ whole genome shotgun (WGS) entry which is preliminary data.</text>
</comment>
<name>A0A7W4UC63_9CELL</name>